<keyword evidence="10" id="KW-1133">Transmembrane helix</keyword>
<feature type="chain" id="PRO_5019321764" description="procollagen-proline 4-dioxygenase" evidence="16">
    <location>
        <begin position="30"/>
        <end position="261"/>
    </location>
</feature>
<evidence type="ECO:0000256" key="16">
    <source>
        <dbReference type="SAM" id="SignalP"/>
    </source>
</evidence>
<feature type="domain" description="Fe2OG dioxygenase" evidence="17">
    <location>
        <begin position="132"/>
        <end position="255"/>
    </location>
</feature>
<dbReference type="InterPro" id="IPR045054">
    <property type="entry name" value="P4HA-like"/>
</dbReference>
<keyword evidence="13" id="KW-0472">Membrane</keyword>
<keyword evidence="19" id="KW-1185">Reference proteome</keyword>
<feature type="signal peptide" evidence="16">
    <location>
        <begin position="1"/>
        <end position="29"/>
    </location>
</feature>
<evidence type="ECO:0000256" key="14">
    <source>
        <dbReference type="ARBA" id="ARBA00023180"/>
    </source>
</evidence>
<organism evidence="18 19">
    <name type="scientific">Glycine soja</name>
    <name type="common">Wild soybean</name>
    <dbReference type="NCBI Taxonomy" id="3848"/>
    <lineage>
        <taxon>Eukaryota</taxon>
        <taxon>Viridiplantae</taxon>
        <taxon>Streptophyta</taxon>
        <taxon>Embryophyta</taxon>
        <taxon>Tracheophyta</taxon>
        <taxon>Spermatophyta</taxon>
        <taxon>Magnoliopsida</taxon>
        <taxon>eudicotyledons</taxon>
        <taxon>Gunneridae</taxon>
        <taxon>Pentapetalae</taxon>
        <taxon>rosids</taxon>
        <taxon>fabids</taxon>
        <taxon>Fabales</taxon>
        <taxon>Fabaceae</taxon>
        <taxon>Papilionoideae</taxon>
        <taxon>50 kb inversion clade</taxon>
        <taxon>NPAAA clade</taxon>
        <taxon>indigoferoid/millettioid clade</taxon>
        <taxon>Phaseoleae</taxon>
        <taxon>Glycine</taxon>
        <taxon>Glycine subgen. Soja</taxon>
    </lineage>
</organism>
<protein>
    <recommendedName>
        <fullName evidence="4">procollagen-proline 4-dioxygenase</fullName>
        <ecNumber evidence="4">1.14.11.2</ecNumber>
    </recommendedName>
</protein>
<evidence type="ECO:0000256" key="7">
    <source>
        <dbReference type="ARBA" id="ARBA00022824"/>
    </source>
</evidence>
<dbReference type="Pfam" id="PF13640">
    <property type="entry name" value="2OG-FeII_Oxy_3"/>
    <property type="match status" value="1"/>
</dbReference>
<dbReference type="SMR" id="A0A445LJH0"/>
<dbReference type="SMART" id="SM00702">
    <property type="entry name" value="P4Hc"/>
    <property type="match status" value="1"/>
</dbReference>
<dbReference type="GO" id="GO:0005506">
    <property type="term" value="F:iron ion binding"/>
    <property type="evidence" value="ECO:0007669"/>
    <property type="project" value="InterPro"/>
</dbReference>
<dbReference type="GO" id="GO:0004656">
    <property type="term" value="F:procollagen-proline 4-dioxygenase activity"/>
    <property type="evidence" value="ECO:0007669"/>
    <property type="project" value="UniProtKB-EC"/>
</dbReference>
<gene>
    <name evidence="18" type="ORF">D0Y65_002954</name>
</gene>
<keyword evidence="8" id="KW-0223">Dioxygenase</keyword>
<evidence type="ECO:0000256" key="12">
    <source>
        <dbReference type="ARBA" id="ARBA00023004"/>
    </source>
</evidence>
<dbReference type="AlphaFoldDB" id="A0A445LJH0"/>
<keyword evidence="11" id="KW-0560">Oxidoreductase</keyword>
<evidence type="ECO:0000256" key="5">
    <source>
        <dbReference type="ARBA" id="ARBA00022692"/>
    </source>
</evidence>
<evidence type="ECO:0000256" key="11">
    <source>
        <dbReference type="ARBA" id="ARBA00023002"/>
    </source>
</evidence>
<evidence type="ECO:0000256" key="6">
    <source>
        <dbReference type="ARBA" id="ARBA00022723"/>
    </source>
</evidence>
<evidence type="ECO:0000313" key="18">
    <source>
        <dbReference type="EMBL" id="RZC23388.1"/>
    </source>
</evidence>
<keyword evidence="16" id="KW-0732">Signal</keyword>
<keyword evidence="5" id="KW-0812">Transmembrane</keyword>
<comment type="caution">
    <text evidence="18">The sequence shown here is derived from an EMBL/GenBank/DDBJ whole genome shotgun (WGS) entry which is preliminary data.</text>
</comment>
<dbReference type="EMBL" id="QZWG01000002">
    <property type="protein sequence ID" value="RZC23388.1"/>
    <property type="molecule type" value="Genomic_DNA"/>
</dbReference>
<dbReference type="FunFam" id="2.60.120.620:FF:000002">
    <property type="entry name" value="Prolyl 4-hydroxylase 4"/>
    <property type="match status" value="1"/>
</dbReference>
<dbReference type="InterPro" id="IPR044862">
    <property type="entry name" value="Pro_4_hyd_alph_FE2OG_OXY"/>
</dbReference>
<dbReference type="Gene3D" id="2.60.120.620">
    <property type="entry name" value="q2cbj1_9rhob like domain"/>
    <property type="match status" value="1"/>
</dbReference>
<dbReference type="InterPro" id="IPR006620">
    <property type="entry name" value="Pro_4_hyd_alph"/>
</dbReference>
<accession>A0A445LJH0</accession>
<evidence type="ECO:0000256" key="3">
    <source>
        <dbReference type="ARBA" id="ARBA00006511"/>
    </source>
</evidence>
<sequence>MPMPTPPFLATLTCIVSLLCFILLHFLHSFSVLCLCSEAEEDDQVALRMEVISWQPRAFLYHNFLTKEECEYLINIATPHMQKSTVADNQSGQSVVHDVRKSTGAFLDRGQDEIVRNIEKRIADVTFIPIENGEPIYVIHYEVGQYYDPHYDYFIDDFNIENGGQRIATMLMYLSNVEEGGETMFPRAKANFSSVPWWNELSNCGKMGLSIKPKMGDALLFWSMKPNATLDALTLHSACPVIKGNKWSCTKWMHPTEFKMV</sequence>
<comment type="subcellular location">
    <subcellularLocation>
        <location evidence="2">Endoplasmic reticulum membrane</location>
        <topology evidence="2">Single-pass type II membrane protein</topology>
    </subcellularLocation>
</comment>
<comment type="catalytic activity">
    <reaction evidence="15">
        <text>L-prolyl-[collagen] + 2-oxoglutarate + O2 = trans-4-hydroxy-L-prolyl-[collagen] + succinate + CO2</text>
        <dbReference type="Rhea" id="RHEA:18945"/>
        <dbReference type="Rhea" id="RHEA-COMP:11676"/>
        <dbReference type="Rhea" id="RHEA-COMP:11680"/>
        <dbReference type="ChEBI" id="CHEBI:15379"/>
        <dbReference type="ChEBI" id="CHEBI:16526"/>
        <dbReference type="ChEBI" id="CHEBI:16810"/>
        <dbReference type="ChEBI" id="CHEBI:30031"/>
        <dbReference type="ChEBI" id="CHEBI:50342"/>
        <dbReference type="ChEBI" id="CHEBI:61965"/>
        <dbReference type="EC" id="1.14.11.2"/>
    </reaction>
</comment>
<evidence type="ECO:0000259" key="17">
    <source>
        <dbReference type="PROSITE" id="PS51471"/>
    </source>
</evidence>
<keyword evidence="6" id="KW-0479">Metal-binding</keyword>
<evidence type="ECO:0000256" key="15">
    <source>
        <dbReference type="ARBA" id="ARBA00049169"/>
    </source>
</evidence>
<evidence type="ECO:0000256" key="2">
    <source>
        <dbReference type="ARBA" id="ARBA00004648"/>
    </source>
</evidence>
<evidence type="ECO:0000256" key="10">
    <source>
        <dbReference type="ARBA" id="ARBA00022989"/>
    </source>
</evidence>
<dbReference type="PANTHER" id="PTHR10869:SF204">
    <property type="entry name" value="4-HYDROXYLASE ALPHA SUBUNIT, PUTATIVE-RELATED"/>
    <property type="match status" value="1"/>
</dbReference>
<comment type="cofactor">
    <cofactor evidence="1">
        <name>L-ascorbate</name>
        <dbReference type="ChEBI" id="CHEBI:38290"/>
    </cofactor>
</comment>
<dbReference type="GO" id="GO:0031418">
    <property type="term" value="F:L-ascorbic acid binding"/>
    <property type="evidence" value="ECO:0007669"/>
    <property type="project" value="InterPro"/>
</dbReference>
<keyword evidence="7" id="KW-0256">Endoplasmic reticulum</keyword>
<keyword evidence="14" id="KW-0325">Glycoprotein</keyword>
<proteinExistence type="inferred from homology"/>
<dbReference type="GO" id="GO:0005789">
    <property type="term" value="C:endoplasmic reticulum membrane"/>
    <property type="evidence" value="ECO:0007669"/>
    <property type="project" value="UniProtKB-SubCell"/>
</dbReference>
<keyword evidence="12" id="KW-0408">Iron</keyword>
<dbReference type="Proteomes" id="UP000289340">
    <property type="component" value="Chromosome 2"/>
</dbReference>
<evidence type="ECO:0000256" key="8">
    <source>
        <dbReference type="ARBA" id="ARBA00022964"/>
    </source>
</evidence>
<evidence type="ECO:0000256" key="1">
    <source>
        <dbReference type="ARBA" id="ARBA00001961"/>
    </source>
</evidence>
<evidence type="ECO:0000256" key="9">
    <source>
        <dbReference type="ARBA" id="ARBA00022968"/>
    </source>
</evidence>
<dbReference type="PROSITE" id="PS51471">
    <property type="entry name" value="FE2OG_OXY"/>
    <property type="match status" value="1"/>
</dbReference>
<dbReference type="EC" id="1.14.11.2" evidence="4"/>
<name>A0A445LJH0_GLYSO</name>
<keyword evidence="9" id="KW-0735">Signal-anchor</keyword>
<comment type="similarity">
    <text evidence="3">Belongs to the P4HA family.</text>
</comment>
<evidence type="ECO:0000256" key="4">
    <source>
        <dbReference type="ARBA" id="ARBA00012269"/>
    </source>
</evidence>
<dbReference type="PANTHER" id="PTHR10869">
    <property type="entry name" value="PROLYL 4-HYDROXYLASE ALPHA SUBUNIT"/>
    <property type="match status" value="1"/>
</dbReference>
<dbReference type="InterPro" id="IPR005123">
    <property type="entry name" value="Oxoglu/Fe-dep_dioxygenase_dom"/>
</dbReference>
<evidence type="ECO:0000256" key="13">
    <source>
        <dbReference type="ARBA" id="ARBA00023136"/>
    </source>
</evidence>
<reference evidence="18 19" key="1">
    <citation type="submission" date="2018-09" db="EMBL/GenBank/DDBJ databases">
        <title>A high-quality reference genome of wild soybean provides a powerful tool to mine soybean genomes.</title>
        <authorList>
            <person name="Xie M."/>
            <person name="Chung C.Y.L."/>
            <person name="Li M.-W."/>
            <person name="Wong F.-L."/>
            <person name="Chan T.-F."/>
            <person name="Lam H.-M."/>
        </authorList>
    </citation>
    <scope>NUCLEOTIDE SEQUENCE [LARGE SCALE GENOMIC DNA]</scope>
    <source>
        <strain evidence="19">cv. W05</strain>
        <tissue evidence="18">Hypocotyl of etiolated seedlings</tissue>
    </source>
</reference>
<evidence type="ECO:0000313" key="19">
    <source>
        <dbReference type="Proteomes" id="UP000289340"/>
    </source>
</evidence>